<dbReference type="AlphaFoldDB" id="A0A669DDA9"/>
<evidence type="ECO:0000313" key="7">
    <source>
        <dbReference type="Ensembl" id="ENSONIP00000057592.1"/>
    </source>
</evidence>
<dbReference type="GeneID" id="112841818"/>
<dbReference type="SUPFAM" id="SSF52540">
    <property type="entry name" value="P-loop containing nucleoside triphosphate hydrolases"/>
    <property type="match status" value="3"/>
</dbReference>
<dbReference type="PANTHER" id="PTHR10903:SF170">
    <property type="entry name" value="GTPASE IMAP FAMILY MEMBER 7"/>
    <property type="match status" value="1"/>
</dbReference>
<keyword evidence="4" id="KW-0175">Coiled coil</keyword>
<evidence type="ECO:0000256" key="3">
    <source>
        <dbReference type="ARBA" id="ARBA00023134"/>
    </source>
</evidence>
<reference evidence="8" key="1">
    <citation type="submission" date="2012-01" db="EMBL/GenBank/DDBJ databases">
        <title>The Genome Sequence of Oreochromis niloticus (Nile Tilapia).</title>
        <authorList>
            <consortium name="Broad Institute Genome Assembly Team"/>
            <consortium name="Broad Institute Sequencing Platform"/>
            <person name="Di Palma F."/>
            <person name="Johnson J."/>
            <person name="Lander E.S."/>
            <person name="Lindblad-Toh K."/>
        </authorList>
    </citation>
    <scope>NUCLEOTIDE SEQUENCE [LARGE SCALE GENOMIC DNA]</scope>
</reference>
<dbReference type="Gene3D" id="3.40.50.300">
    <property type="entry name" value="P-loop containing nucleotide triphosphate hydrolases"/>
    <property type="match status" value="3"/>
</dbReference>
<organism evidence="7 8">
    <name type="scientific">Oreochromis niloticus</name>
    <name type="common">Nile tilapia</name>
    <name type="synonym">Tilapia nilotica</name>
    <dbReference type="NCBI Taxonomy" id="8128"/>
    <lineage>
        <taxon>Eukaryota</taxon>
        <taxon>Metazoa</taxon>
        <taxon>Chordata</taxon>
        <taxon>Craniata</taxon>
        <taxon>Vertebrata</taxon>
        <taxon>Euteleostomi</taxon>
        <taxon>Actinopterygii</taxon>
        <taxon>Neopterygii</taxon>
        <taxon>Teleostei</taxon>
        <taxon>Neoteleostei</taxon>
        <taxon>Acanthomorphata</taxon>
        <taxon>Ovalentaria</taxon>
        <taxon>Cichlomorphae</taxon>
        <taxon>Cichliformes</taxon>
        <taxon>Cichlidae</taxon>
        <taxon>African cichlids</taxon>
        <taxon>Pseudocrenilabrinae</taxon>
        <taxon>Oreochromini</taxon>
        <taxon>Oreochromis</taxon>
    </lineage>
</organism>
<dbReference type="PANTHER" id="PTHR10903">
    <property type="entry name" value="GTPASE, IMAP FAMILY MEMBER-RELATED"/>
    <property type="match status" value="1"/>
</dbReference>
<feature type="region of interest" description="Disordered" evidence="5">
    <location>
        <begin position="714"/>
        <end position="833"/>
    </location>
</feature>
<evidence type="ECO:0000313" key="8">
    <source>
        <dbReference type="Proteomes" id="UP000005207"/>
    </source>
</evidence>
<dbReference type="CDD" id="cd01852">
    <property type="entry name" value="AIG1"/>
    <property type="match status" value="1"/>
</dbReference>
<evidence type="ECO:0000259" key="6">
    <source>
        <dbReference type="PROSITE" id="PS51720"/>
    </source>
</evidence>
<sequence>MAGSAYRSASELRIVIFGKNQHEKATLSNLITGKRDSHPLKISKKSIAQGQWGKMPITVVKTSDIFSLPVEKVRHEMKMCVARCHPGPNVLLLLVKPSDFTKENRQTLKFILSLFGPDALKYSMVIITQKDEEKNVAVDQFIQDCGQRQHKLNFDKKNTDFDFEILMEKISQIVTANRGGHLNFSESAELLESPEIPKSKLQLNLALCGRSGDGIEESEKPKPPVKVGIFERPQIGLEEPQIPSLKPMNLVLCGRFRVGKTSTANAILGDKKIESNSSACVKNEAKVCGRLVSVVELPALHGKSQEEAVSEAIKTVSLCDPEGVHAFILVQPLDHLTDEDKSEVETFKKILSSKVKDFTMVLFTVETNPTHPGIVNFLKMNTEIKEFCESFSGRYVILNIKDRQQIPQLLDAVEEMKTPFGGFKKEIIAKPFMHNSTGDKSKMGESRFEKKSQDCLRIVMIGKTGSGKSATANTILGKEHFHSKASMNSVTVDCKKETGEVDGRPVAVVDTPGLYDTGLSNDKIKQELRKCITMLAPGPHVILLVLRIGRFTKEEKQTVELIKNFLGKNSTNFIIILFTRGDDLKNQTIESYMEEDSEGFLKKLTAECGGRYHVFNNEDPSNRSQVSQLLTKIESMVKKNGGGSYTSEMFKQTEDAIQKEMQKILQEKEEEILKNKRDLKRKHEEKIQEKRRKIEQERAAKEKALKEKMELIKKEEEENKMIEEKRAEEERERKQREEIQQHQWKQKGKKIQSESEEKTITGQKLIQNSENIRKESEGWEKESEQWRKKRLQDDQHRLKEQTRLKRLREEYEQEKKEYQMRKEQEEKESQELHENFQKQMEEMMRKNQEEARKQAEEFRQRYTTDFAVVIATQEKEFENMKLKQQKNNDFIIQQLCRKKEYKKDFAQMNKRQEKEMNELKCSFQAVKQIDEMQKQHEDEIDKWIQEHMKKATEQQFCKIL</sequence>
<accession>A0A669DDA9</accession>
<dbReference type="FunCoup" id="A0A669DDA9">
    <property type="interactions" value="23"/>
</dbReference>
<evidence type="ECO:0000256" key="5">
    <source>
        <dbReference type="SAM" id="MobiDB-lite"/>
    </source>
</evidence>
<dbReference type="KEGG" id="onl:112841818"/>
<dbReference type="OMA" id="ENERTEY"/>
<dbReference type="OrthoDB" id="8954335at2759"/>
<feature type="compositionally biased region" description="Basic and acidic residues" evidence="5">
    <location>
        <begin position="714"/>
        <end position="740"/>
    </location>
</feature>
<comment type="similarity">
    <text evidence="1">Belongs to the TRAFAC class TrmE-Era-EngA-EngB-Septin-like GTPase superfamily. AIG1/Toc34/Toc159-like paraseptin GTPase family. IAN subfamily.</text>
</comment>
<reference evidence="7" key="3">
    <citation type="submission" date="2025-09" db="UniProtKB">
        <authorList>
            <consortium name="Ensembl"/>
        </authorList>
    </citation>
    <scope>IDENTIFICATION</scope>
</reference>
<dbReference type="Ensembl" id="ENSONIT00000059615.1">
    <property type="protein sequence ID" value="ENSONIP00000057592.1"/>
    <property type="gene ID" value="ENSONIG00000039822.1"/>
</dbReference>
<dbReference type="Pfam" id="PF04548">
    <property type="entry name" value="AIG1"/>
    <property type="match status" value="3"/>
</dbReference>
<name>A0A669DDA9_ORENI</name>
<feature type="coiled-coil region" evidence="4">
    <location>
        <begin position="898"/>
        <end position="946"/>
    </location>
</feature>
<protein>
    <submittedName>
        <fullName evidence="7">GTPase IMAP family member 8-like</fullName>
    </submittedName>
</protein>
<keyword evidence="8" id="KW-1185">Reference proteome</keyword>
<evidence type="ECO:0000256" key="1">
    <source>
        <dbReference type="ARBA" id="ARBA00008535"/>
    </source>
</evidence>
<dbReference type="GO" id="GO:0005525">
    <property type="term" value="F:GTP binding"/>
    <property type="evidence" value="ECO:0007669"/>
    <property type="project" value="UniProtKB-KW"/>
</dbReference>
<dbReference type="InterPro" id="IPR045058">
    <property type="entry name" value="GIMA/IAN/Toc"/>
</dbReference>
<dbReference type="GeneTree" id="ENSGT00940000164100"/>
<evidence type="ECO:0000256" key="2">
    <source>
        <dbReference type="ARBA" id="ARBA00022741"/>
    </source>
</evidence>
<proteinExistence type="inferred from homology"/>
<gene>
    <name evidence="7" type="primary">LOC112841818</name>
</gene>
<dbReference type="FunFam" id="3.40.50.300:FF:000366">
    <property type="entry name" value="GTPase, IMAP family member 2"/>
    <property type="match status" value="1"/>
</dbReference>
<keyword evidence="3" id="KW-0342">GTP-binding</keyword>
<feature type="compositionally biased region" description="Basic and acidic residues" evidence="5">
    <location>
        <begin position="771"/>
        <end position="833"/>
    </location>
</feature>
<dbReference type="InterPro" id="IPR027417">
    <property type="entry name" value="P-loop_NTPase"/>
</dbReference>
<dbReference type="InParanoid" id="A0A669DDA9"/>
<reference evidence="7" key="2">
    <citation type="submission" date="2025-08" db="UniProtKB">
        <authorList>
            <consortium name="Ensembl"/>
        </authorList>
    </citation>
    <scope>IDENTIFICATION</scope>
</reference>
<feature type="domain" description="AIG1-type G" evidence="6">
    <location>
        <begin position="453"/>
        <end position="654"/>
    </location>
</feature>
<dbReference type="InterPro" id="IPR006703">
    <property type="entry name" value="G_AIG1"/>
</dbReference>
<keyword evidence="2" id="KW-0547">Nucleotide-binding</keyword>
<evidence type="ECO:0000256" key="4">
    <source>
        <dbReference type="SAM" id="Coils"/>
    </source>
</evidence>
<dbReference type="Proteomes" id="UP000005207">
    <property type="component" value="Linkage group LG12"/>
</dbReference>
<dbReference type="PROSITE" id="PS51720">
    <property type="entry name" value="G_AIG1"/>
    <property type="match status" value="1"/>
</dbReference>
<feature type="compositionally biased region" description="Polar residues" evidence="5">
    <location>
        <begin position="760"/>
        <end position="770"/>
    </location>
</feature>
<dbReference type="RefSeq" id="XP_025752799.1">
    <property type="nucleotide sequence ID" value="XM_025897014.1"/>
</dbReference>